<evidence type="ECO:0008006" key="3">
    <source>
        <dbReference type="Google" id="ProtNLM"/>
    </source>
</evidence>
<protein>
    <recommendedName>
        <fullName evidence="3">Broad-specificity NMP kinase</fullName>
    </recommendedName>
</protein>
<dbReference type="InterPro" id="IPR027417">
    <property type="entry name" value="P-loop_NTPase"/>
</dbReference>
<dbReference type="RefSeq" id="WP_337925928.1">
    <property type="nucleotide sequence ID" value="NZ_JACHMY010000001.1"/>
</dbReference>
<organism evidence="1 2">
    <name type="scientific">Kribbella italica</name>
    <dbReference type="NCBI Taxonomy" id="1540520"/>
    <lineage>
        <taxon>Bacteria</taxon>
        <taxon>Bacillati</taxon>
        <taxon>Actinomycetota</taxon>
        <taxon>Actinomycetes</taxon>
        <taxon>Propionibacteriales</taxon>
        <taxon>Kribbellaceae</taxon>
        <taxon>Kribbella</taxon>
    </lineage>
</organism>
<keyword evidence="2" id="KW-1185">Reference proteome</keyword>
<proteinExistence type="predicted"/>
<reference evidence="1 2" key="1">
    <citation type="submission" date="2020-08" db="EMBL/GenBank/DDBJ databases">
        <title>Sequencing the genomes of 1000 actinobacteria strains.</title>
        <authorList>
            <person name="Klenk H.-P."/>
        </authorList>
    </citation>
    <scope>NUCLEOTIDE SEQUENCE [LARGE SCALE GENOMIC DNA]</scope>
    <source>
        <strain evidence="1 2">DSM 28967</strain>
    </source>
</reference>
<evidence type="ECO:0000313" key="1">
    <source>
        <dbReference type="EMBL" id="MBB5838962.1"/>
    </source>
</evidence>
<dbReference type="SUPFAM" id="SSF52540">
    <property type="entry name" value="P-loop containing nucleoside triphosphate hydrolases"/>
    <property type="match status" value="1"/>
</dbReference>
<dbReference type="Gene3D" id="3.40.50.300">
    <property type="entry name" value="P-loop containing nucleotide triphosphate hydrolases"/>
    <property type="match status" value="1"/>
</dbReference>
<dbReference type="Proteomes" id="UP000549971">
    <property type="component" value="Unassembled WGS sequence"/>
</dbReference>
<name>A0A7W9JBX4_9ACTN</name>
<evidence type="ECO:0000313" key="2">
    <source>
        <dbReference type="Proteomes" id="UP000549971"/>
    </source>
</evidence>
<accession>A0A7W9JBX4</accession>
<dbReference type="AlphaFoldDB" id="A0A7W9JBX4"/>
<dbReference type="EMBL" id="JACHMY010000001">
    <property type="protein sequence ID" value="MBB5838962.1"/>
    <property type="molecule type" value="Genomic_DNA"/>
</dbReference>
<sequence>MSRLFVVTGAPGAGKSTVVPELLRLSAGGLVVMDMDELLDDDGSLLGITITDPAAAPHWPAYNTLWLRITELVRRSGIPVLLLGPLTPSQLPEGRWLHLDCPDDVRRKRLTARDWSADEIEDAVRDAAELRTLVPRSVQGGGTPEESAREILAWVND</sequence>
<gene>
    <name evidence="1" type="ORF">HDA39_005696</name>
</gene>
<comment type="caution">
    <text evidence="1">The sequence shown here is derived from an EMBL/GenBank/DDBJ whole genome shotgun (WGS) entry which is preliminary data.</text>
</comment>